<accession>A0A6J5S599</accession>
<reference evidence="2" key="1">
    <citation type="submission" date="2020-05" db="EMBL/GenBank/DDBJ databases">
        <authorList>
            <person name="Chiriac C."/>
            <person name="Salcher M."/>
            <person name="Ghai R."/>
            <person name="Kavagutti S V."/>
        </authorList>
    </citation>
    <scope>NUCLEOTIDE SEQUENCE</scope>
</reference>
<feature type="transmembrane region" description="Helical" evidence="1">
    <location>
        <begin position="628"/>
        <end position="649"/>
    </location>
</feature>
<feature type="transmembrane region" description="Helical" evidence="1">
    <location>
        <begin position="913"/>
        <end position="933"/>
    </location>
</feature>
<proteinExistence type="predicted"/>
<keyword evidence="1" id="KW-0472">Membrane</keyword>
<evidence type="ECO:0000256" key="1">
    <source>
        <dbReference type="SAM" id="Phobius"/>
    </source>
</evidence>
<feature type="transmembrane region" description="Helical" evidence="1">
    <location>
        <begin position="740"/>
        <end position="764"/>
    </location>
</feature>
<gene>
    <name evidence="2" type="ORF">UFOVP1382_151</name>
</gene>
<name>A0A6J5S599_9CAUD</name>
<dbReference type="EMBL" id="LR797331">
    <property type="protein sequence ID" value="CAB4203538.1"/>
    <property type="molecule type" value="Genomic_DNA"/>
</dbReference>
<feature type="transmembrane region" description="Helical" evidence="1">
    <location>
        <begin position="843"/>
        <end position="862"/>
    </location>
</feature>
<feature type="transmembrane region" description="Helical" evidence="1">
    <location>
        <begin position="882"/>
        <end position="901"/>
    </location>
</feature>
<keyword evidence="1" id="KW-0812">Transmembrane</keyword>
<feature type="transmembrane region" description="Helical" evidence="1">
    <location>
        <begin position="597"/>
        <end position="622"/>
    </location>
</feature>
<feature type="transmembrane region" description="Helical" evidence="1">
    <location>
        <begin position="811"/>
        <end position="831"/>
    </location>
</feature>
<evidence type="ECO:0000313" key="2">
    <source>
        <dbReference type="EMBL" id="CAB4203538.1"/>
    </source>
</evidence>
<keyword evidence="1" id="KW-1133">Transmembrane helix</keyword>
<protein>
    <submittedName>
        <fullName evidence="2">Uncharacterized protein</fullName>
    </submittedName>
</protein>
<feature type="transmembrane region" description="Helical" evidence="1">
    <location>
        <begin position="715"/>
        <end position="734"/>
    </location>
</feature>
<sequence length="1067" mass="110267">MKIGLGFLFGAKDSGAIKTVSSLNVKLQETSLLFKALTINSLNNIADGIDKLGDSTGSLTTSLQQQQMDFDKSFAKGGARIGIYGSQLDSLKAQAFSTAYALNAPAEAVGDLKLEMANRKITPQDLGVDSFADAVKAMEVLGFEGTSLVMQIDSMKRSYGFTTEAAGEFTNSFVRQATGMGLGSAAINGLGGTLDALDAIWSQTAFSEGASEVNAATSQIALLAGALKESVGADATKAWSSATGLFTKLQEGALNYEQALAGVADWDVSQLGLPAVDLAGGFPALIEMIQKGDVVGFSEKMAQSMAHMTEQGNTAGIGRLNKFITDMGGAELAFAITQGKDFSGVLGRLGKDAEKSGLDMKKAGDQYRTALSLDDQIERTKTAFKTRLFNIITKDTHLFVKDMKSRYADWGKSMEILTGKVAVKSGAKLTWLQSRAKELADAGYGPIAEKLLAITMIGPAAIQPLFDLASTLFPIIAIAKMLGFNFGFISSAASAALAPVKAVGGALWDIGDVAATQISGAAKVLGGPLLGAAKKLGSGKMLSGFIRDAKYLGGEVLPAVASSVGEFALAGAKKLPLVGRAIGPLGSMLGKFGGMAVTVFGGLLSVLTPVLGVFGSMALAALSLAGPFLVIGAAIAGVAVVAALVGGALTDGFEGPLKKVESMLGLTEGTLSGFSKTIKKIGQQVWGFFFYGLINVDKWLTKFVSDLDSWDADKITATIMGWFGGGGGLGGAVLSELAGMAWGVMVKLGAVLMKLAPIVMKVLWNLGVNLMTFLGKALMEYGPPAIQMLWEGLAAAFNWLAGAVVEYGPTILEGLFDGLVAGVTWLLGAIIPFGSAIMKGMGAALLASAGLLWAIGKTAFTWVWGKVAELFTALTSGAGPSWMSQVGGVLYNAFTGAWSYVKGALGWLWDQAALYLPEVFGGISALLGGLLGTGLGDAMLSAFEGVKSVILGIIDGIVSMASGLWDMLSGAVTKVVGVASGIWGAMFGSSSGSTQTASNADVAKVRGSAQADLDVGVGSDMVMVLGKLEAAFNLQLGVMRQGNIYLKQISENTMYGLLLPKPASKES</sequence>
<organism evidence="2">
    <name type="scientific">uncultured Caudovirales phage</name>
    <dbReference type="NCBI Taxonomy" id="2100421"/>
    <lineage>
        <taxon>Viruses</taxon>
        <taxon>Duplodnaviria</taxon>
        <taxon>Heunggongvirae</taxon>
        <taxon>Uroviricota</taxon>
        <taxon>Caudoviricetes</taxon>
        <taxon>Peduoviridae</taxon>
        <taxon>Maltschvirus</taxon>
        <taxon>Maltschvirus maltsch</taxon>
    </lineage>
</organism>